<accession>A0A182QTA5</accession>
<evidence type="ECO:0000313" key="4">
    <source>
        <dbReference type="Proteomes" id="UP000075886"/>
    </source>
</evidence>
<evidence type="ECO:0000313" key="3">
    <source>
        <dbReference type="EnsemblMetazoa" id="AFAF016409-PA"/>
    </source>
</evidence>
<evidence type="ECO:0000256" key="2">
    <source>
        <dbReference type="SAM" id="SignalP"/>
    </source>
</evidence>
<dbReference type="Proteomes" id="UP000075886">
    <property type="component" value="Unassembled WGS sequence"/>
</dbReference>
<evidence type="ECO:0000256" key="1">
    <source>
        <dbReference type="SAM" id="Phobius"/>
    </source>
</evidence>
<reference evidence="4" key="1">
    <citation type="submission" date="2014-01" db="EMBL/GenBank/DDBJ databases">
        <title>The Genome Sequence of Anopheles farauti FAR1 (V2).</title>
        <authorList>
            <consortium name="The Broad Institute Genomics Platform"/>
            <person name="Neafsey D.E."/>
            <person name="Besansky N."/>
            <person name="Howell P."/>
            <person name="Walton C."/>
            <person name="Young S.K."/>
            <person name="Zeng Q."/>
            <person name="Gargeya S."/>
            <person name="Fitzgerald M."/>
            <person name="Haas B."/>
            <person name="Abouelleil A."/>
            <person name="Allen A.W."/>
            <person name="Alvarado L."/>
            <person name="Arachchi H.M."/>
            <person name="Berlin A.M."/>
            <person name="Chapman S.B."/>
            <person name="Gainer-Dewar J."/>
            <person name="Goldberg J."/>
            <person name="Griggs A."/>
            <person name="Gujja S."/>
            <person name="Hansen M."/>
            <person name="Howarth C."/>
            <person name="Imamovic A."/>
            <person name="Ireland A."/>
            <person name="Larimer J."/>
            <person name="McCowan C."/>
            <person name="Murphy C."/>
            <person name="Pearson M."/>
            <person name="Poon T.W."/>
            <person name="Priest M."/>
            <person name="Roberts A."/>
            <person name="Saif S."/>
            <person name="Shea T."/>
            <person name="Sisk P."/>
            <person name="Sykes S."/>
            <person name="Wortman J."/>
            <person name="Nusbaum C."/>
            <person name="Birren B."/>
        </authorList>
    </citation>
    <scope>NUCLEOTIDE SEQUENCE [LARGE SCALE GENOMIC DNA]</scope>
    <source>
        <strain evidence="4">FAR1</strain>
    </source>
</reference>
<keyword evidence="4" id="KW-1185">Reference proteome</keyword>
<keyword evidence="1" id="KW-1133">Transmembrane helix</keyword>
<keyword evidence="1" id="KW-0812">Transmembrane</keyword>
<name>A0A182QTA5_9DIPT</name>
<protein>
    <submittedName>
        <fullName evidence="3">Uncharacterized protein</fullName>
    </submittedName>
</protein>
<proteinExistence type="predicted"/>
<dbReference type="VEuPathDB" id="VectorBase:AFAF016409"/>
<keyword evidence="2" id="KW-0732">Signal</keyword>
<organism evidence="3 4">
    <name type="scientific">Anopheles farauti</name>
    <dbReference type="NCBI Taxonomy" id="69004"/>
    <lineage>
        <taxon>Eukaryota</taxon>
        <taxon>Metazoa</taxon>
        <taxon>Ecdysozoa</taxon>
        <taxon>Arthropoda</taxon>
        <taxon>Hexapoda</taxon>
        <taxon>Insecta</taxon>
        <taxon>Pterygota</taxon>
        <taxon>Neoptera</taxon>
        <taxon>Endopterygota</taxon>
        <taxon>Diptera</taxon>
        <taxon>Nematocera</taxon>
        <taxon>Culicoidea</taxon>
        <taxon>Culicidae</taxon>
        <taxon>Anophelinae</taxon>
        <taxon>Anopheles</taxon>
    </lineage>
</organism>
<dbReference type="EnsemblMetazoa" id="AFAF016409-RA">
    <property type="protein sequence ID" value="AFAF016409-PA"/>
    <property type="gene ID" value="AFAF016409"/>
</dbReference>
<feature type="signal peptide" evidence="2">
    <location>
        <begin position="1"/>
        <end position="24"/>
    </location>
</feature>
<keyword evidence="1" id="KW-0472">Membrane</keyword>
<dbReference type="EMBL" id="AXCN02001077">
    <property type="status" value="NOT_ANNOTATED_CDS"/>
    <property type="molecule type" value="Genomic_DNA"/>
</dbReference>
<feature type="chain" id="PRO_5008133368" evidence="2">
    <location>
        <begin position="25"/>
        <end position="321"/>
    </location>
</feature>
<dbReference type="AlphaFoldDB" id="A0A182QTA5"/>
<reference evidence="3" key="2">
    <citation type="submission" date="2020-05" db="UniProtKB">
        <authorList>
            <consortium name="EnsemblMetazoa"/>
        </authorList>
    </citation>
    <scope>IDENTIFICATION</scope>
    <source>
        <strain evidence="3">FAR1</strain>
    </source>
</reference>
<feature type="transmembrane region" description="Helical" evidence="1">
    <location>
        <begin position="292"/>
        <end position="312"/>
    </location>
</feature>
<sequence>MEVTRALFWWSLILQCWLRPLVVAGAKRAGKCIEPPTNRSTIEEICSSPAHYQQRSFQTGKELHTEWHLYPVDYEPLTDNGLQGDTFFRIGGISWRCMDLVVRCLNQTRLLLTLSCQNANATYAIDLVRSGHSNYQHGDRCCAMSLQIPTDARAVLEPLGKKCNHDGQEGYELWGDPSRLLLVQVCDNLLQGDWHAQGYWLFVAQNGDVAEIKRALGMLLQHYPFLRLHSWTTSLANKDRCDCASFDKYIQQRMRCNSPMFDRYNTERPRMLVVAMRPVSIKTIHLTIPMTAYRVMQGLIVMNGLFWIYTFAVRRNMDFEL</sequence>